<dbReference type="NCBIfam" id="TIGR00254">
    <property type="entry name" value="GGDEF"/>
    <property type="match status" value="1"/>
</dbReference>
<dbReference type="PANTHER" id="PTHR44757:SF10">
    <property type="entry name" value="MEMBRANE PROTEIN"/>
    <property type="match status" value="1"/>
</dbReference>
<keyword evidence="3" id="KW-0808">Transferase</keyword>
<keyword evidence="3" id="KW-0418">Kinase</keyword>
<dbReference type="SUPFAM" id="SSF55073">
    <property type="entry name" value="Nucleotide cyclase"/>
    <property type="match status" value="1"/>
</dbReference>
<dbReference type="SUPFAM" id="SSF55785">
    <property type="entry name" value="PYP-like sensor domain (PAS domain)"/>
    <property type="match status" value="1"/>
</dbReference>
<protein>
    <submittedName>
        <fullName evidence="7">Diguanylate cyclase/phosphodiesterase</fullName>
    </submittedName>
</protein>
<dbReference type="EMBL" id="LM997413">
    <property type="protein sequence ID" value="CEA03448.1"/>
    <property type="molecule type" value="Genomic_DNA"/>
</dbReference>
<dbReference type="SMART" id="SM00267">
    <property type="entry name" value="GGDEF"/>
    <property type="match status" value="1"/>
</dbReference>
<dbReference type="InterPro" id="IPR000014">
    <property type="entry name" value="PAS"/>
</dbReference>
<feature type="domain" description="GGDEF" evidence="6">
    <location>
        <begin position="422"/>
        <end position="555"/>
    </location>
</feature>
<name>A0A078M7N5_9PSED</name>
<dbReference type="InterPro" id="IPR007892">
    <property type="entry name" value="CHASE4"/>
</dbReference>
<dbReference type="Gene3D" id="3.30.450.20">
    <property type="entry name" value="PAS domain"/>
    <property type="match status" value="1"/>
</dbReference>
<dbReference type="CDD" id="cd01949">
    <property type="entry name" value="GGDEF"/>
    <property type="match status" value="1"/>
</dbReference>
<dbReference type="GO" id="GO:0016301">
    <property type="term" value="F:kinase activity"/>
    <property type="evidence" value="ECO:0007669"/>
    <property type="project" value="UniProtKB-KW"/>
</dbReference>
<accession>A0A078M7N5</accession>
<dbReference type="InterPro" id="IPR029787">
    <property type="entry name" value="Nucleotide_cyclase"/>
</dbReference>
<proteinExistence type="predicted"/>
<dbReference type="Pfam" id="PF00990">
    <property type="entry name" value="GGDEF"/>
    <property type="match status" value="1"/>
</dbReference>
<evidence type="ECO:0000259" key="5">
    <source>
        <dbReference type="PROSITE" id="PS50112"/>
    </source>
</evidence>
<organism evidence="7">
    <name type="scientific">Pseudomonas saudimassiliensis</name>
    <dbReference type="NCBI Taxonomy" id="1461581"/>
    <lineage>
        <taxon>Bacteria</taxon>
        <taxon>Pseudomonadati</taxon>
        <taxon>Pseudomonadota</taxon>
        <taxon>Gammaproteobacteria</taxon>
        <taxon>Pseudomonadales</taxon>
        <taxon>Pseudomonadaceae</taxon>
        <taxon>Pseudomonas</taxon>
    </lineage>
</organism>
<dbReference type="RefSeq" id="WP_052508708.1">
    <property type="nucleotide sequence ID" value="NZ_LK391969.1"/>
</dbReference>
<dbReference type="InterPro" id="IPR000160">
    <property type="entry name" value="GGDEF_dom"/>
</dbReference>
<dbReference type="PROSITE" id="PS50887">
    <property type="entry name" value="GGDEF"/>
    <property type="match status" value="1"/>
</dbReference>
<evidence type="ECO:0000256" key="1">
    <source>
        <dbReference type="ARBA" id="ARBA00001946"/>
    </source>
</evidence>
<dbReference type="PATRIC" id="fig|1461581.3.peg.1098"/>
<sequence>MHVNTTFTHRSLPQLVGVLLVAAFAGLFTLHHVTTVLDRYFVDHSAYLARQAIQQESEKLRREALVHARIAASYRIAGDTAEQVRALHYYYQRVGHDDVQIITADGELLHGRDTMLDAERRSLLLSDMDPLERTAVGFLRTADGPALVAAATVPAVDGAQPPELIFILTRPINDYPLLELGFDYGLADLHIADDAAPADSRLQLTYLDGSPLIVSWTAPTFGRGLLRELLPVILGSLLVLALLVGLIARDALRTAGKLVASYNQLDASRSQLAATEKRFRDIAEAASDWLWETDEQLRLVYLSGRFEAITRHAITDWLGRPLADLLHGENTDLESWLRSADPESLRCHYTDRLGNPRISQLASRPIVDKGRCIGYRGAASDITERVREQRQIEHLALHDPLTGLANRARFQTFLTDSLARRQPLVVLSLDLDRFKAINDNLGHAAGDAVLQEVSERLLHCTRSQDLVARLGGDEFIMILCGRLARTEIDQLCTRIIERLGRPIPYQGHDVHVGTSIGIALAPDDADDSDELLRCADIALYRAKHAGRETWRYFADQPA</sequence>
<evidence type="ECO:0000256" key="2">
    <source>
        <dbReference type="ARBA" id="ARBA00004533"/>
    </source>
</evidence>
<dbReference type="GO" id="GO:0005886">
    <property type="term" value="C:plasma membrane"/>
    <property type="evidence" value="ECO:0007669"/>
    <property type="project" value="UniProtKB-SubCell"/>
</dbReference>
<dbReference type="InterPro" id="IPR013656">
    <property type="entry name" value="PAS_4"/>
</dbReference>
<gene>
    <name evidence="7" type="ORF">BN1049_01122</name>
</gene>
<dbReference type="PANTHER" id="PTHR44757">
    <property type="entry name" value="DIGUANYLATE CYCLASE DGCP"/>
    <property type="match status" value="1"/>
</dbReference>
<dbReference type="Pfam" id="PF05228">
    <property type="entry name" value="CHASE4"/>
    <property type="match status" value="1"/>
</dbReference>
<evidence type="ECO:0000256" key="4">
    <source>
        <dbReference type="SAM" id="Phobius"/>
    </source>
</evidence>
<dbReference type="FunFam" id="3.30.70.270:FF:000001">
    <property type="entry name" value="Diguanylate cyclase domain protein"/>
    <property type="match status" value="1"/>
</dbReference>
<evidence type="ECO:0000259" key="6">
    <source>
        <dbReference type="PROSITE" id="PS50887"/>
    </source>
</evidence>
<dbReference type="AlphaFoldDB" id="A0A078M7N5"/>
<evidence type="ECO:0000313" key="7">
    <source>
        <dbReference type="EMBL" id="CEA03448.1"/>
    </source>
</evidence>
<dbReference type="EMBL" id="LK391969">
    <property type="protein sequence ID" value="CEF26195.1"/>
    <property type="molecule type" value="Genomic_DNA"/>
</dbReference>
<dbReference type="NCBIfam" id="TIGR00229">
    <property type="entry name" value="sensory_box"/>
    <property type="match status" value="1"/>
</dbReference>
<feature type="transmembrane region" description="Helical" evidence="4">
    <location>
        <begin position="229"/>
        <end position="248"/>
    </location>
</feature>
<keyword evidence="4" id="KW-1133">Transmembrane helix</keyword>
<dbReference type="InterPro" id="IPR043128">
    <property type="entry name" value="Rev_trsase/Diguanyl_cyclase"/>
</dbReference>
<evidence type="ECO:0000256" key="3">
    <source>
        <dbReference type="ARBA" id="ARBA00022777"/>
    </source>
</evidence>
<dbReference type="PROSITE" id="PS50112">
    <property type="entry name" value="PAS"/>
    <property type="match status" value="1"/>
</dbReference>
<feature type="transmembrane region" description="Helical" evidence="4">
    <location>
        <begin position="12"/>
        <end position="30"/>
    </location>
</feature>
<dbReference type="InterPro" id="IPR035965">
    <property type="entry name" value="PAS-like_dom_sf"/>
</dbReference>
<feature type="domain" description="PAS" evidence="5">
    <location>
        <begin position="275"/>
        <end position="330"/>
    </location>
</feature>
<comment type="cofactor">
    <cofactor evidence="1">
        <name>Mg(2+)</name>
        <dbReference type="ChEBI" id="CHEBI:18420"/>
    </cofactor>
</comment>
<dbReference type="SMART" id="SM00091">
    <property type="entry name" value="PAS"/>
    <property type="match status" value="1"/>
</dbReference>
<keyword evidence="4" id="KW-0472">Membrane</keyword>
<reference evidence="7" key="1">
    <citation type="submission" date="2014-07" db="EMBL/GenBank/DDBJ databases">
        <authorList>
            <person name="Urmite Genomes Urmite Genomes"/>
        </authorList>
    </citation>
    <scope>NUCLEOTIDE SEQUENCE</scope>
    <source>
        <strain evidence="7">12M76_air</strain>
    </source>
</reference>
<dbReference type="InterPro" id="IPR052155">
    <property type="entry name" value="Biofilm_reg_signaling"/>
</dbReference>
<dbReference type="Pfam" id="PF08448">
    <property type="entry name" value="PAS_4"/>
    <property type="match status" value="1"/>
</dbReference>
<keyword evidence="4" id="KW-0812">Transmembrane</keyword>
<dbReference type="Gene3D" id="3.30.70.270">
    <property type="match status" value="1"/>
</dbReference>
<comment type="subcellular location">
    <subcellularLocation>
        <location evidence="2">Cell inner membrane</location>
    </subcellularLocation>
</comment>
<dbReference type="CDD" id="cd00130">
    <property type="entry name" value="PAS"/>
    <property type="match status" value="1"/>
</dbReference>